<organism evidence="2 3">
    <name type="scientific">Desulfosarcina ovata subsp. ovata</name>
    <dbReference type="NCBI Taxonomy" id="2752305"/>
    <lineage>
        <taxon>Bacteria</taxon>
        <taxon>Pseudomonadati</taxon>
        <taxon>Thermodesulfobacteriota</taxon>
        <taxon>Desulfobacteria</taxon>
        <taxon>Desulfobacterales</taxon>
        <taxon>Desulfosarcinaceae</taxon>
        <taxon>Desulfosarcina</taxon>
    </lineage>
</organism>
<protein>
    <submittedName>
        <fullName evidence="2">Uncharacterized protein</fullName>
    </submittedName>
</protein>
<dbReference type="Proteomes" id="UP000422108">
    <property type="component" value="Chromosome"/>
</dbReference>
<accession>A0A5K8AK41</accession>
<reference evidence="2 3" key="1">
    <citation type="submission" date="2019-11" db="EMBL/GenBank/DDBJ databases">
        <title>Comparative genomics of hydrocarbon-degrading Desulfosarcina strains.</title>
        <authorList>
            <person name="Watanabe M."/>
            <person name="Kojima H."/>
            <person name="Fukui M."/>
        </authorList>
    </citation>
    <scope>NUCLEOTIDE SEQUENCE [LARGE SCALE GENOMIC DNA]</scope>
    <source>
        <strain evidence="3">oXyS1</strain>
    </source>
</reference>
<gene>
    <name evidence="2" type="ORF">DSCOOX_62520</name>
</gene>
<keyword evidence="3" id="KW-1185">Reference proteome</keyword>
<proteinExistence type="predicted"/>
<feature type="transmembrane region" description="Helical" evidence="1">
    <location>
        <begin position="34"/>
        <end position="53"/>
    </location>
</feature>
<dbReference type="EMBL" id="AP021879">
    <property type="protein sequence ID" value="BBO93072.1"/>
    <property type="molecule type" value="Genomic_DNA"/>
</dbReference>
<sequence>MKIPCAKPLAFLVTGLSFLKPGLTNIQFDNMILVATALVLGSGSIPFGIHIAVTSCY</sequence>
<dbReference type="AlphaFoldDB" id="A0A5K8AK41"/>
<keyword evidence="1" id="KW-0472">Membrane</keyword>
<evidence type="ECO:0000313" key="2">
    <source>
        <dbReference type="EMBL" id="BBO93072.1"/>
    </source>
</evidence>
<keyword evidence="1" id="KW-0812">Transmembrane</keyword>
<name>A0A5K8AK41_9BACT</name>
<evidence type="ECO:0000256" key="1">
    <source>
        <dbReference type="SAM" id="Phobius"/>
    </source>
</evidence>
<keyword evidence="1" id="KW-1133">Transmembrane helix</keyword>
<evidence type="ECO:0000313" key="3">
    <source>
        <dbReference type="Proteomes" id="UP000422108"/>
    </source>
</evidence>